<dbReference type="Pfam" id="PF22633">
    <property type="entry name" value="F5_F8_type_C_2"/>
    <property type="match status" value="1"/>
</dbReference>
<keyword evidence="7" id="KW-1015">Disulfide bond</keyword>
<dbReference type="InterPro" id="IPR000421">
    <property type="entry name" value="FA58C"/>
</dbReference>
<gene>
    <name evidence="9" type="ORF">S03H2_51672</name>
</gene>
<dbReference type="SMART" id="SM00607">
    <property type="entry name" value="FTP"/>
    <property type="match status" value="1"/>
</dbReference>
<dbReference type="EMBL" id="BARU01032796">
    <property type="protein sequence ID" value="GAH61961.1"/>
    <property type="molecule type" value="Genomic_DNA"/>
</dbReference>
<comment type="function">
    <text evidence="1">Acts as a defensive agent. Recognizes blood group fucosylated oligosaccharides including A, B, H and Lewis B-type antigens. Does not recognize Lewis A antigen and has low affinity for monovalent haptens.</text>
</comment>
<feature type="non-terminal residue" evidence="9">
    <location>
        <position position="1"/>
    </location>
</feature>
<dbReference type="PANTHER" id="PTHR45713">
    <property type="entry name" value="FTP DOMAIN-CONTAINING PROTEIN"/>
    <property type="match status" value="1"/>
</dbReference>
<evidence type="ECO:0000256" key="2">
    <source>
        <dbReference type="ARBA" id="ARBA00010147"/>
    </source>
</evidence>
<evidence type="ECO:0000256" key="1">
    <source>
        <dbReference type="ARBA" id="ARBA00002219"/>
    </source>
</evidence>
<reference evidence="9" key="1">
    <citation type="journal article" date="2014" name="Front. Microbiol.">
        <title>High frequency of phylogenetically diverse reductive dehalogenase-homologous genes in deep subseafloor sedimentary metagenomes.</title>
        <authorList>
            <person name="Kawai M."/>
            <person name="Futagami T."/>
            <person name="Toyoda A."/>
            <person name="Takaki Y."/>
            <person name="Nishi S."/>
            <person name="Hori S."/>
            <person name="Arai W."/>
            <person name="Tsubouchi T."/>
            <person name="Morono Y."/>
            <person name="Uchiyama I."/>
            <person name="Ito T."/>
            <person name="Fujiyama A."/>
            <person name="Inagaki F."/>
            <person name="Takami H."/>
        </authorList>
    </citation>
    <scope>NUCLEOTIDE SEQUENCE</scope>
    <source>
        <strain evidence="9">Expedition CK06-06</strain>
    </source>
</reference>
<comment type="subunit">
    <text evidence="3">Homotrimer.</text>
</comment>
<evidence type="ECO:0000256" key="7">
    <source>
        <dbReference type="ARBA" id="ARBA00023157"/>
    </source>
</evidence>
<accession>X1GVN7</accession>
<evidence type="ECO:0000256" key="4">
    <source>
        <dbReference type="ARBA" id="ARBA00022723"/>
    </source>
</evidence>
<dbReference type="InterPro" id="IPR008979">
    <property type="entry name" value="Galactose-bd-like_sf"/>
</dbReference>
<dbReference type="InterPro" id="IPR051941">
    <property type="entry name" value="BG_Antigen-Binding_Lectin"/>
</dbReference>
<evidence type="ECO:0000256" key="5">
    <source>
        <dbReference type="ARBA" id="ARBA00022734"/>
    </source>
</evidence>
<dbReference type="GO" id="GO:0010185">
    <property type="term" value="P:regulation of cellular defense response"/>
    <property type="evidence" value="ECO:0007669"/>
    <property type="project" value="UniProtKB-ARBA"/>
</dbReference>
<sequence>LFTFASFLLFYGPNTYWIYNTGYNKTQGMFDYYPEYYNIATGQSLGSPQRNGWVYTREFENVSVRVDLENKTASITQYRSVVELPTNVALNGTATQSSTDFGGEPSRAIDGNTNGAYSGGSVTHTANESSPWWQVELDSEKTINEIIVYGRTDACCADRLSDYTVTVMDSDSNITFTESYTSVPNPSLSINTNNIQGQIVIIQSNDSTALSLAEVQVLYIQ</sequence>
<organism evidence="9">
    <name type="scientific">marine sediment metagenome</name>
    <dbReference type="NCBI Taxonomy" id="412755"/>
    <lineage>
        <taxon>unclassified sequences</taxon>
        <taxon>metagenomes</taxon>
        <taxon>ecological metagenomes</taxon>
    </lineage>
</organism>
<dbReference type="GO" id="GO:0046872">
    <property type="term" value="F:metal ion binding"/>
    <property type="evidence" value="ECO:0007669"/>
    <property type="project" value="UniProtKB-KW"/>
</dbReference>
<evidence type="ECO:0000313" key="9">
    <source>
        <dbReference type="EMBL" id="GAH61961.1"/>
    </source>
</evidence>
<keyword evidence="5" id="KW-0430">Lectin</keyword>
<dbReference type="PANTHER" id="PTHR45713:SF6">
    <property type="entry name" value="F5_8 TYPE C DOMAIN-CONTAINING PROTEIN"/>
    <property type="match status" value="1"/>
</dbReference>
<dbReference type="SUPFAM" id="SSF49785">
    <property type="entry name" value="Galactose-binding domain-like"/>
    <property type="match status" value="1"/>
</dbReference>
<dbReference type="AlphaFoldDB" id="X1GVN7"/>
<keyword evidence="4" id="KW-0479">Metal-binding</keyword>
<proteinExistence type="inferred from homology"/>
<protein>
    <recommendedName>
        <fullName evidence="8">F5/8 type C domain-containing protein</fullName>
    </recommendedName>
</protein>
<dbReference type="GO" id="GO:0042806">
    <property type="term" value="F:fucose binding"/>
    <property type="evidence" value="ECO:0007669"/>
    <property type="project" value="UniProtKB-ARBA"/>
</dbReference>
<keyword evidence="6" id="KW-0106">Calcium</keyword>
<dbReference type="InterPro" id="IPR006585">
    <property type="entry name" value="FTP1"/>
</dbReference>
<evidence type="ECO:0000256" key="6">
    <source>
        <dbReference type="ARBA" id="ARBA00022837"/>
    </source>
</evidence>
<dbReference type="GO" id="GO:0001868">
    <property type="term" value="P:regulation of complement activation, lectin pathway"/>
    <property type="evidence" value="ECO:0007669"/>
    <property type="project" value="UniProtKB-ARBA"/>
</dbReference>
<comment type="caution">
    <text evidence="9">The sequence shown here is derived from an EMBL/GenBank/DDBJ whole genome shotgun (WGS) entry which is preliminary data.</text>
</comment>
<feature type="domain" description="F5/8 type C" evidence="8">
    <location>
        <begin position="70"/>
        <end position="221"/>
    </location>
</feature>
<evidence type="ECO:0000259" key="8">
    <source>
        <dbReference type="PROSITE" id="PS50022"/>
    </source>
</evidence>
<comment type="similarity">
    <text evidence="2">Belongs to the fucolectin family.</text>
</comment>
<evidence type="ECO:0000256" key="3">
    <source>
        <dbReference type="ARBA" id="ARBA00011233"/>
    </source>
</evidence>
<dbReference type="PROSITE" id="PS50022">
    <property type="entry name" value="FA58C_3"/>
    <property type="match status" value="1"/>
</dbReference>
<dbReference type="Gene3D" id="2.60.120.260">
    <property type="entry name" value="Galactose-binding domain-like"/>
    <property type="match status" value="1"/>
</dbReference>
<name>X1GVN7_9ZZZZ</name>